<dbReference type="PANTHER" id="PTHR23406">
    <property type="entry name" value="MALIC ENZYME-RELATED"/>
    <property type="match status" value="1"/>
</dbReference>
<feature type="binding site" evidence="6">
    <location>
        <position position="195"/>
    </location>
    <ligand>
        <name>a divalent metal cation</name>
        <dbReference type="ChEBI" id="CHEBI:60240"/>
    </ligand>
</feature>
<organism evidence="11">
    <name type="scientific">Chlamydomonas leiostraca</name>
    <dbReference type="NCBI Taxonomy" id="1034604"/>
    <lineage>
        <taxon>Eukaryota</taxon>
        <taxon>Viridiplantae</taxon>
        <taxon>Chlorophyta</taxon>
        <taxon>core chlorophytes</taxon>
        <taxon>Chlorophyceae</taxon>
        <taxon>CS clade</taxon>
        <taxon>Chlamydomonadales</taxon>
        <taxon>Chlamydomonadaceae</taxon>
        <taxon>Chlamydomonas</taxon>
    </lineage>
</organism>
<feature type="binding site" evidence="6">
    <location>
        <position position="194"/>
    </location>
    <ligand>
        <name>a divalent metal cation</name>
        <dbReference type="ChEBI" id="CHEBI:60240"/>
    </ligand>
</feature>
<gene>
    <name evidence="11" type="ORF">CLEI1391_LOCUS291</name>
</gene>
<dbReference type="InterPro" id="IPR012302">
    <property type="entry name" value="Malic_NAD-bd"/>
</dbReference>
<evidence type="ECO:0000256" key="8">
    <source>
        <dbReference type="SAM" id="MobiDB-lite"/>
    </source>
</evidence>
<proteinExistence type="inferred from homology"/>
<dbReference type="Pfam" id="PF03949">
    <property type="entry name" value="Malic_M"/>
    <property type="match status" value="2"/>
</dbReference>
<evidence type="ECO:0000256" key="3">
    <source>
        <dbReference type="ARBA" id="ARBA00022723"/>
    </source>
</evidence>
<comment type="cofactor">
    <cofactor evidence="6">
        <name>Mg(2+)</name>
        <dbReference type="ChEBI" id="CHEBI:18420"/>
    </cofactor>
    <cofactor evidence="6">
        <name>Mn(2+)</name>
        <dbReference type="ChEBI" id="CHEBI:29035"/>
    </cofactor>
    <text evidence="6">Divalent metal cations. Prefers magnesium or manganese.</text>
</comment>
<dbReference type="GO" id="GO:0051287">
    <property type="term" value="F:NAD binding"/>
    <property type="evidence" value="ECO:0007669"/>
    <property type="project" value="InterPro"/>
</dbReference>
<sequence length="598" mass="63875">MAGEEQALSQLKSIDKPIEKYLFLRRLLETRPDEYYRLLLGNTELVLPFIYTPTVGEACERYHELPGLITRGLYLTLEDKGHILDKLKAWPQQNVRVIVVTDGERILGLGDLGAGGMGISEGKITLYTAAAGVDPSVCLPLCLDVGTNNEKLLADPGYKGLRRRRARGAEYDAFVGELAAALTAWRPHVLLQWEDFGNTNAFRLLERYRPVLCSFNDDIQGTAAITLAALLAAVRAVDAEAATLASKGANGAARAGSGALITPGASTGSEAGGVAPAVAQQLPAGRASPEAASASGREASGELGHHRVLFFGAGEAGTGIGELIAYCIHRRTRCSLQEARGHCFFMDSRGLVCRGRPGKLEHHKEPFAHDVPHVKTLLEAVRALRPTVLIGVSTMAGAFSEEVVREMGRLNARPIIFPLSNPTSKSECTFEQAMRWTEGRVVFASGSPFDPITMPRSSPSPAPSPIPPGTSTGSTTSSHGGSSSSRTVRPAQANNAYIFPALGYAAVLTQCKSISDECFLVAAETLAGMANSYKVLEEGALFPAFSQIRDVSARVMAALCEHMCASGLGIRPRGCDSPDSWLHHVRARMWGVPGAGRM</sequence>
<dbReference type="Pfam" id="PF00390">
    <property type="entry name" value="malic"/>
    <property type="match status" value="1"/>
</dbReference>
<dbReference type="Gene3D" id="3.40.50.720">
    <property type="entry name" value="NAD(P)-binding Rossmann-like Domain"/>
    <property type="match status" value="1"/>
</dbReference>
<protein>
    <recommendedName>
        <fullName evidence="7">Malic enzyme</fullName>
    </recommendedName>
</protein>
<dbReference type="InterPro" id="IPR001891">
    <property type="entry name" value="Malic_OxRdtase"/>
</dbReference>
<accession>A0A7S0N8P9</accession>
<evidence type="ECO:0000256" key="5">
    <source>
        <dbReference type="PIRSR" id="PIRSR000106-2"/>
    </source>
</evidence>
<keyword evidence="3 6" id="KW-0479">Metal-binding</keyword>
<evidence type="ECO:0000259" key="9">
    <source>
        <dbReference type="SMART" id="SM00919"/>
    </source>
</evidence>
<evidence type="ECO:0000256" key="2">
    <source>
        <dbReference type="ARBA" id="ARBA00008785"/>
    </source>
</evidence>
<dbReference type="SUPFAM" id="SSF53223">
    <property type="entry name" value="Aminoacid dehydrogenase-like, N-terminal domain"/>
    <property type="match status" value="1"/>
</dbReference>
<comment type="cofactor">
    <cofactor evidence="1">
        <name>Mn(2+)</name>
        <dbReference type="ChEBI" id="CHEBI:29035"/>
    </cofactor>
</comment>
<feature type="active site" description="Proton donor" evidence="4">
    <location>
        <position position="51"/>
    </location>
</feature>
<dbReference type="PIRSF" id="PIRSF000106">
    <property type="entry name" value="ME"/>
    <property type="match status" value="1"/>
</dbReference>
<evidence type="ECO:0000256" key="6">
    <source>
        <dbReference type="PIRSR" id="PIRSR000106-3"/>
    </source>
</evidence>
<feature type="domain" description="Malic enzyme NAD-binding" evidence="9">
    <location>
        <begin position="219"/>
        <end position="564"/>
    </location>
</feature>
<dbReference type="SMART" id="SM01274">
    <property type="entry name" value="malic"/>
    <property type="match status" value="1"/>
</dbReference>
<evidence type="ECO:0000256" key="1">
    <source>
        <dbReference type="ARBA" id="ARBA00001936"/>
    </source>
</evidence>
<feature type="compositionally biased region" description="Pro residues" evidence="8">
    <location>
        <begin position="458"/>
        <end position="468"/>
    </location>
</feature>
<dbReference type="SMART" id="SM00919">
    <property type="entry name" value="Malic_M"/>
    <property type="match status" value="1"/>
</dbReference>
<evidence type="ECO:0000313" key="11">
    <source>
        <dbReference type="EMBL" id="CAD8662453.1"/>
    </source>
</evidence>
<dbReference type="InterPro" id="IPR046346">
    <property type="entry name" value="Aminoacid_DH-like_N_sf"/>
</dbReference>
<reference evidence="11" key="1">
    <citation type="submission" date="2021-01" db="EMBL/GenBank/DDBJ databases">
        <authorList>
            <person name="Corre E."/>
            <person name="Pelletier E."/>
            <person name="Niang G."/>
            <person name="Scheremetjew M."/>
            <person name="Finn R."/>
            <person name="Kale V."/>
            <person name="Holt S."/>
            <person name="Cochrane G."/>
            <person name="Meng A."/>
            <person name="Brown T."/>
            <person name="Cohen L."/>
        </authorList>
    </citation>
    <scope>NUCLEOTIDE SEQUENCE</scope>
    <source>
        <strain evidence="11">SAG 11-49</strain>
    </source>
</reference>
<feature type="binding site" evidence="5">
    <location>
        <position position="105"/>
    </location>
    <ligand>
        <name>(S)-malate</name>
        <dbReference type="ChEBI" id="CHEBI:15589"/>
    </ligand>
</feature>
<dbReference type="GO" id="GO:0006108">
    <property type="term" value="P:malate metabolic process"/>
    <property type="evidence" value="ECO:0007669"/>
    <property type="project" value="TreeGrafter"/>
</dbReference>
<dbReference type="GO" id="GO:0046872">
    <property type="term" value="F:metal ion binding"/>
    <property type="evidence" value="ECO:0007669"/>
    <property type="project" value="UniProtKB-KW"/>
</dbReference>
<dbReference type="InterPro" id="IPR036291">
    <property type="entry name" value="NAD(P)-bd_dom_sf"/>
</dbReference>
<name>A0A7S0N8P9_9CHLO</name>
<dbReference type="InterPro" id="IPR012301">
    <property type="entry name" value="Malic_N_dom"/>
</dbReference>
<feature type="compositionally biased region" description="Low complexity" evidence="8">
    <location>
        <begin position="469"/>
        <end position="485"/>
    </location>
</feature>
<dbReference type="Gene3D" id="3.40.50.10380">
    <property type="entry name" value="Malic enzyme, N-terminal domain"/>
    <property type="match status" value="1"/>
</dbReference>
<dbReference type="PANTHER" id="PTHR23406:SF68">
    <property type="entry name" value="MALIC ENZYME"/>
    <property type="match status" value="1"/>
</dbReference>
<feature type="binding site" evidence="5">
    <location>
        <position position="494"/>
    </location>
    <ligand>
        <name>(S)-malate</name>
        <dbReference type="ChEBI" id="CHEBI:15589"/>
    </ligand>
</feature>
<feature type="binding site" evidence="6">
    <location>
        <position position="218"/>
    </location>
    <ligand>
        <name>a divalent metal cation</name>
        <dbReference type="ChEBI" id="CHEBI:60240"/>
    </ligand>
</feature>
<comment type="similarity">
    <text evidence="2 7">Belongs to the malic enzymes family.</text>
</comment>
<dbReference type="PRINTS" id="PR00072">
    <property type="entry name" value="MALOXRDTASE"/>
</dbReference>
<keyword evidence="7" id="KW-0560">Oxidoreductase</keyword>
<dbReference type="PROSITE" id="PS00331">
    <property type="entry name" value="MALIC_ENZYMES"/>
    <property type="match status" value="1"/>
</dbReference>
<dbReference type="SUPFAM" id="SSF51735">
    <property type="entry name" value="NAD(P)-binding Rossmann-fold domains"/>
    <property type="match status" value="1"/>
</dbReference>
<dbReference type="GO" id="GO:0004473">
    <property type="term" value="F:malate dehydrogenase (decarboxylating) (NADP+) activity"/>
    <property type="evidence" value="ECO:0007669"/>
    <property type="project" value="TreeGrafter"/>
</dbReference>
<feature type="region of interest" description="Disordered" evidence="8">
    <location>
        <begin position="452"/>
        <end position="488"/>
    </location>
</feature>
<evidence type="ECO:0000256" key="7">
    <source>
        <dbReference type="RuleBase" id="RU003426"/>
    </source>
</evidence>
<evidence type="ECO:0000259" key="10">
    <source>
        <dbReference type="SMART" id="SM01274"/>
    </source>
</evidence>
<feature type="binding site" evidence="5">
    <location>
        <position position="421"/>
    </location>
    <ligand>
        <name>(S)-malate</name>
        <dbReference type="ChEBI" id="CHEBI:15589"/>
    </ligand>
</feature>
<dbReference type="EMBL" id="HBFB01000580">
    <property type="protein sequence ID" value="CAD8662453.1"/>
    <property type="molecule type" value="Transcribed_RNA"/>
</dbReference>
<dbReference type="InterPro" id="IPR015884">
    <property type="entry name" value="Malic_enzyme_CS"/>
</dbReference>
<dbReference type="AlphaFoldDB" id="A0A7S0N8P9"/>
<feature type="domain" description="Malic enzyme N-terminal" evidence="10">
    <location>
        <begin position="28"/>
        <end position="209"/>
    </location>
</feature>
<feature type="active site" description="Proton acceptor" evidence="4">
    <location>
        <position position="123"/>
    </location>
</feature>
<dbReference type="InterPro" id="IPR037062">
    <property type="entry name" value="Malic_N_dom_sf"/>
</dbReference>
<evidence type="ECO:0000256" key="4">
    <source>
        <dbReference type="PIRSR" id="PIRSR000106-1"/>
    </source>
</evidence>